<protein>
    <recommendedName>
        <fullName evidence="4 11">3-oxoacyl-[acyl-carrier-protein] synthase 2</fullName>
        <ecNumber evidence="3 11">2.3.1.179</ecNumber>
    </recommendedName>
</protein>
<dbReference type="PROSITE" id="PS00606">
    <property type="entry name" value="KS3_1"/>
    <property type="match status" value="1"/>
</dbReference>
<dbReference type="InterPro" id="IPR020841">
    <property type="entry name" value="PKS_Beta-ketoAc_synthase_dom"/>
</dbReference>
<evidence type="ECO:0000256" key="1">
    <source>
        <dbReference type="ARBA" id="ARBA00005194"/>
    </source>
</evidence>
<dbReference type="InterPro" id="IPR018201">
    <property type="entry name" value="Ketoacyl_synth_AS"/>
</dbReference>
<dbReference type="Pfam" id="PF02801">
    <property type="entry name" value="Ketoacyl-synt_C"/>
    <property type="match status" value="1"/>
</dbReference>
<evidence type="ECO:0000256" key="8">
    <source>
        <dbReference type="ARBA" id="ARBA00023098"/>
    </source>
</evidence>
<evidence type="ECO:0000256" key="12">
    <source>
        <dbReference type="PIRSR" id="PIRSR000447-1"/>
    </source>
</evidence>
<organism evidence="15 16">
    <name type="scientific">Pedobacter kyungheensis</name>
    <dbReference type="NCBI Taxonomy" id="1069985"/>
    <lineage>
        <taxon>Bacteria</taxon>
        <taxon>Pseudomonadati</taxon>
        <taxon>Bacteroidota</taxon>
        <taxon>Sphingobacteriia</taxon>
        <taxon>Sphingobacteriales</taxon>
        <taxon>Sphingobacteriaceae</taxon>
        <taxon>Pedobacter</taxon>
    </lineage>
</organism>
<dbReference type="CDD" id="cd00834">
    <property type="entry name" value="KAS_I_II"/>
    <property type="match status" value="1"/>
</dbReference>
<evidence type="ECO:0000256" key="10">
    <source>
        <dbReference type="ARBA" id="ARBA00023315"/>
    </source>
</evidence>
<keyword evidence="16" id="KW-1185">Reference proteome</keyword>
<evidence type="ECO:0000256" key="4">
    <source>
        <dbReference type="ARBA" id="ARBA00014657"/>
    </source>
</evidence>
<keyword evidence="8" id="KW-0443">Lipid metabolism</keyword>
<dbReference type="PANTHER" id="PTHR11712">
    <property type="entry name" value="POLYKETIDE SYNTHASE-RELATED"/>
    <property type="match status" value="1"/>
</dbReference>
<evidence type="ECO:0000256" key="11">
    <source>
        <dbReference type="PIRNR" id="PIRNR000447"/>
    </source>
</evidence>
<dbReference type="InterPro" id="IPR014030">
    <property type="entry name" value="Ketoacyl_synth_N"/>
</dbReference>
<comment type="similarity">
    <text evidence="2 11 13">Belongs to the thiolase-like superfamily. Beta-ketoacyl-ACP synthases family.</text>
</comment>
<dbReference type="SUPFAM" id="SSF53901">
    <property type="entry name" value="Thiolase-like"/>
    <property type="match status" value="2"/>
</dbReference>
<dbReference type="NCBIfam" id="TIGR03150">
    <property type="entry name" value="fabF"/>
    <property type="match status" value="1"/>
</dbReference>
<dbReference type="SMART" id="SM00825">
    <property type="entry name" value="PKS_KS"/>
    <property type="match status" value="1"/>
</dbReference>
<name>A0A0C1DFI0_9SPHI</name>
<comment type="catalytic activity">
    <reaction evidence="11">
        <text>(9Z)-hexadecenoyl-[ACP] + malonyl-[ACP] + H(+) = 3-oxo-(11Z)-octadecenoyl-[ACP] + holo-[ACP] + CO2</text>
        <dbReference type="Rhea" id="RHEA:55040"/>
        <dbReference type="Rhea" id="RHEA-COMP:9623"/>
        <dbReference type="Rhea" id="RHEA-COMP:9685"/>
        <dbReference type="Rhea" id="RHEA-COMP:10800"/>
        <dbReference type="Rhea" id="RHEA-COMP:14074"/>
        <dbReference type="ChEBI" id="CHEBI:15378"/>
        <dbReference type="ChEBI" id="CHEBI:16526"/>
        <dbReference type="ChEBI" id="CHEBI:64479"/>
        <dbReference type="ChEBI" id="CHEBI:78449"/>
        <dbReference type="ChEBI" id="CHEBI:83989"/>
        <dbReference type="ChEBI" id="CHEBI:138538"/>
        <dbReference type="EC" id="2.3.1.179"/>
    </reaction>
</comment>
<gene>
    <name evidence="15" type="ORF">OC25_01205</name>
</gene>
<comment type="caution">
    <text evidence="15">The sequence shown here is derived from an EMBL/GenBank/DDBJ whole genome shotgun (WGS) entry which is preliminary data.</text>
</comment>
<sequence length="416" mass="43679">MKRVVVTGLGAITPLGNTVESFWQEILAGKSGVGPITKFDASKFKTQFASEVKDFNAETFLDKKEIKKYDVFTQYAIASSDQAITDSGLDFSTMTDDQLAEVGVIWATGNGGIGTFEAQLEEFHAGDGTPRFSPFFIPKMIVDIAAGVISIRHRLRGPNYCTVSACASSNTAIINAFDTIRLGKAAIMIAGGSEAAITKSSVGGFNAAQALSKNNDDPQGASRPFDVDRDGFVMGEGAGALILEELEHAVSRGAHIYAEIVGGGMAGDAYHLTGTPPDGVGAGLGMTSALKDAGITPDQIDYINAHATSTGLGDLSELQAINRVFKDLPVVIGATKSMTGHLLGAAGAIESVISILAIRDGIIPPTINTKNLDENIPKGLNIVLGEPIKKEINYVLNNTFGFGGHTASTIFKKYKA</sequence>
<dbReference type="EC" id="2.3.1.179" evidence="3 11"/>
<reference evidence="15 16" key="1">
    <citation type="submission" date="2014-10" db="EMBL/GenBank/DDBJ databases">
        <title>Pedobacter Kyungheensis.</title>
        <authorList>
            <person name="Anderson B.M."/>
            <person name="Newman J.D."/>
        </authorList>
    </citation>
    <scope>NUCLEOTIDE SEQUENCE [LARGE SCALE GENOMIC DNA]</scope>
    <source>
        <strain evidence="15 16">KACC 16221</strain>
    </source>
</reference>
<dbReference type="FunFam" id="3.40.47.10:FF:000018">
    <property type="entry name" value="3-oxoacyl-[acyl-carrier-protein] synthase 2"/>
    <property type="match status" value="1"/>
</dbReference>
<keyword evidence="10 11" id="KW-0012">Acyltransferase</keyword>
<comment type="catalytic activity">
    <reaction evidence="11">
        <text>a fatty acyl-[ACP] + malonyl-[ACP] + H(+) = a 3-oxoacyl-[ACP] + holo-[ACP] + CO2</text>
        <dbReference type="Rhea" id="RHEA:22836"/>
        <dbReference type="Rhea" id="RHEA-COMP:9623"/>
        <dbReference type="Rhea" id="RHEA-COMP:9685"/>
        <dbReference type="Rhea" id="RHEA-COMP:9916"/>
        <dbReference type="Rhea" id="RHEA-COMP:14125"/>
        <dbReference type="ChEBI" id="CHEBI:15378"/>
        <dbReference type="ChEBI" id="CHEBI:16526"/>
        <dbReference type="ChEBI" id="CHEBI:64479"/>
        <dbReference type="ChEBI" id="CHEBI:78449"/>
        <dbReference type="ChEBI" id="CHEBI:78776"/>
        <dbReference type="ChEBI" id="CHEBI:138651"/>
    </reaction>
</comment>
<keyword evidence="6 11" id="KW-0808">Transferase</keyword>
<dbReference type="Proteomes" id="UP000031246">
    <property type="component" value="Unassembled WGS sequence"/>
</dbReference>
<dbReference type="Pfam" id="PF00109">
    <property type="entry name" value="ketoacyl-synt"/>
    <property type="match status" value="1"/>
</dbReference>
<keyword evidence="7" id="KW-0276">Fatty acid metabolism</keyword>
<evidence type="ECO:0000256" key="13">
    <source>
        <dbReference type="RuleBase" id="RU003694"/>
    </source>
</evidence>
<dbReference type="GO" id="GO:0006633">
    <property type="term" value="P:fatty acid biosynthetic process"/>
    <property type="evidence" value="ECO:0007669"/>
    <property type="project" value="UniProtKB-UniRule"/>
</dbReference>
<dbReference type="GO" id="GO:0004315">
    <property type="term" value="F:3-oxoacyl-[acyl-carrier-protein] synthase activity"/>
    <property type="evidence" value="ECO:0007669"/>
    <property type="project" value="UniProtKB-UniRule"/>
</dbReference>
<feature type="active site" description="For beta-ketoacyl synthase activity" evidence="12">
    <location>
        <position position="166"/>
    </location>
</feature>
<keyword evidence="9 11" id="KW-0275">Fatty acid biosynthesis</keyword>
<dbReference type="RefSeq" id="WP_039470898.1">
    <property type="nucleotide sequence ID" value="NZ_JSYN01000002.1"/>
</dbReference>
<proteinExistence type="inferred from homology"/>
<evidence type="ECO:0000256" key="5">
    <source>
        <dbReference type="ARBA" id="ARBA00022516"/>
    </source>
</evidence>
<evidence type="ECO:0000259" key="14">
    <source>
        <dbReference type="PROSITE" id="PS52004"/>
    </source>
</evidence>
<dbReference type="Gene3D" id="3.40.47.10">
    <property type="match status" value="1"/>
</dbReference>
<dbReference type="InterPro" id="IPR014031">
    <property type="entry name" value="Ketoacyl_synth_C"/>
</dbReference>
<keyword evidence="5 11" id="KW-0444">Lipid biosynthesis</keyword>
<dbReference type="InterPro" id="IPR000794">
    <property type="entry name" value="Beta-ketoacyl_synthase"/>
</dbReference>
<feature type="domain" description="Ketosynthase family 3 (KS3)" evidence="14">
    <location>
        <begin position="1"/>
        <end position="413"/>
    </location>
</feature>
<evidence type="ECO:0000256" key="9">
    <source>
        <dbReference type="ARBA" id="ARBA00023160"/>
    </source>
</evidence>
<evidence type="ECO:0000256" key="6">
    <source>
        <dbReference type="ARBA" id="ARBA00022679"/>
    </source>
</evidence>
<evidence type="ECO:0000256" key="3">
    <source>
        <dbReference type="ARBA" id="ARBA00012356"/>
    </source>
</evidence>
<dbReference type="InterPro" id="IPR017568">
    <property type="entry name" value="3-oxoacyl-ACP_synth-2"/>
</dbReference>
<dbReference type="UniPathway" id="UPA00094"/>
<dbReference type="PROSITE" id="PS52004">
    <property type="entry name" value="KS3_2"/>
    <property type="match status" value="1"/>
</dbReference>
<evidence type="ECO:0000313" key="16">
    <source>
        <dbReference type="Proteomes" id="UP000031246"/>
    </source>
</evidence>
<dbReference type="PIRSF" id="PIRSF000447">
    <property type="entry name" value="KAS_II"/>
    <property type="match status" value="1"/>
</dbReference>
<evidence type="ECO:0000313" key="15">
    <source>
        <dbReference type="EMBL" id="KIA96406.1"/>
    </source>
</evidence>
<evidence type="ECO:0000256" key="2">
    <source>
        <dbReference type="ARBA" id="ARBA00008467"/>
    </source>
</evidence>
<dbReference type="GO" id="GO:0005829">
    <property type="term" value="C:cytosol"/>
    <property type="evidence" value="ECO:0007669"/>
    <property type="project" value="TreeGrafter"/>
</dbReference>
<comment type="function">
    <text evidence="11">Involved in the type II fatty acid elongation cycle. Catalyzes the elongation of a wide range of acyl-ACP by the addition of two carbons from malonyl-ACP to an acyl acceptor. Can efficiently catalyze the conversion of palmitoleoyl-ACP (cis-hexadec-9-enoyl-ACP) to cis-vaccenoyl-ACP (cis-octadec-11-enoyl-ACP), an essential step in the thermal regulation of fatty acid composition.</text>
</comment>
<dbReference type="NCBIfam" id="NF005589">
    <property type="entry name" value="PRK07314.1"/>
    <property type="match status" value="1"/>
</dbReference>
<dbReference type="InterPro" id="IPR016039">
    <property type="entry name" value="Thiolase-like"/>
</dbReference>
<evidence type="ECO:0000256" key="7">
    <source>
        <dbReference type="ARBA" id="ARBA00022832"/>
    </source>
</evidence>
<comment type="pathway">
    <text evidence="1 11">Lipid metabolism; fatty acid biosynthesis.</text>
</comment>
<dbReference type="OrthoDB" id="9808669at2"/>
<dbReference type="AlphaFoldDB" id="A0A0C1DFI0"/>
<accession>A0A0C1DFI0</accession>
<dbReference type="EMBL" id="JSYN01000002">
    <property type="protein sequence ID" value="KIA96406.1"/>
    <property type="molecule type" value="Genomic_DNA"/>
</dbReference>
<dbReference type="PANTHER" id="PTHR11712:SF336">
    <property type="entry name" value="3-OXOACYL-[ACYL-CARRIER-PROTEIN] SYNTHASE, MITOCHONDRIAL"/>
    <property type="match status" value="1"/>
</dbReference>